<gene>
    <name evidence="1" type="ORF">CUU66_13390</name>
</gene>
<accession>A0A2N5M567</accession>
<dbReference type="EMBL" id="PGUY01000041">
    <property type="protein sequence ID" value="PLT29413.1"/>
    <property type="molecule type" value="Genomic_DNA"/>
</dbReference>
<dbReference type="Proteomes" id="UP000234748">
    <property type="component" value="Unassembled WGS sequence"/>
</dbReference>
<protein>
    <submittedName>
        <fullName evidence="1">Uncharacterized protein</fullName>
    </submittedName>
</protein>
<comment type="caution">
    <text evidence="1">The sequence shown here is derived from an EMBL/GenBank/DDBJ whole genome shotgun (WGS) entry which is preliminary data.</text>
</comment>
<reference evidence="1 2" key="1">
    <citation type="submission" date="2017-11" db="EMBL/GenBank/DDBJ databases">
        <title>Comparitive Functional Genomics of Dry Heat Resistant strains isolated from the Viking Spacecraft.</title>
        <authorList>
            <person name="Seuylemezian A."/>
            <person name="Cooper K."/>
            <person name="Vaishampayan P."/>
        </authorList>
    </citation>
    <scope>NUCLEOTIDE SEQUENCE [LARGE SCALE GENOMIC DNA]</scope>
    <source>
        <strain evidence="1 2">V1-29</strain>
    </source>
</reference>
<dbReference type="AlphaFoldDB" id="A0A2N5M567"/>
<evidence type="ECO:0000313" key="2">
    <source>
        <dbReference type="Proteomes" id="UP000234748"/>
    </source>
</evidence>
<organism evidence="1 2">
    <name type="scientific">Peribacillus deserti</name>
    <dbReference type="NCBI Taxonomy" id="673318"/>
    <lineage>
        <taxon>Bacteria</taxon>
        <taxon>Bacillati</taxon>
        <taxon>Bacillota</taxon>
        <taxon>Bacilli</taxon>
        <taxon>Bacillales</taxon>
        <taxon>Bacillaceae</taxon>
        <taxon>Peribacillus</taxon>
    </lineage>
</organism>
<evidence type="ECO:0000313" key="1">
    <source>
        <dbReference type="EMBL" id="PLT29413.1"/>
    </source>
</evidence>
<proteinExistence type="predicted"/>
<sequence>MQSEFRAGQGDFELGDLNVWKTKALKQDFRPWRTEYVMKREKRAKPAKKYSCYQKDVLDG</sequence>
<name>A0A2N5M567_9BACI</name>
<keyword evidence="2" id="KW-1185">Reference proteome</keyword>